<dbReference type="EMBL" id="OOFM01000004">
    <property type="protein sequence ID" value="SPL63563.1"/>
    <property type="molecule type" value="Genomic_DNA"/>
</dbReference>
<feature type="transmembrane region" description="Helical" evidence="8">
    <location>
        <begin position="483"/>
        <end position="503"/>
    </location>
</feature>
<evidence type="ECO:0000313" key="10">
    <source>
        <dbReference type="Proteomes" id="UP000246073"/>
    </source>
</evidence>
<protein>
    <submittedName>
        <fullName evidence="9">Ferric hydroxamate ABC transporter (TC 3.A.1.14.3), permease component FhuB</fullName>
    </submittedName>
</protein>
<dbReference type="InterPro" id="IPR037294">
    <property type="entry name" value="ABC_BtuC-like"/>
</dbReference>
<feature type="transmembrane region" description="Helical" evidence="8">
    <location>
        <begin position="196"/>
        <end position="217"/>
    </location>
</feature>
<dbReference type="RefSeq" id="WP_109367459.1">
    <property type="nucleotide sequence ID" value="NZ_OOFM01000004.1"/>
</dbReference>
<dbReference type="AlphaFoldDB" id="A0A2P9HHR0"/>
<feature type="transmembrane region" description="Helical" evidence="8">
    <location>
        <begin position="154"/>
        <end position="176"/>
    </location>
</feature>
<feature type="transmembrane region" description="Helical" evidence="8">
    <location>
        <begin position="566"/>
        <end position="597"/>
    </location>
</feature>
<accession>A0A2P9HHR0</accession>
<comment type="subcellular location">
    <subcellularLocation>
        <location evidence="1">Cell membrane</location>
        <topology evidence="1">Multi-pass membrane protein</topology>
    </subcellularLocation>
</comment>
<feature type="transmembrane region" description="Helical" evidence="8">
    <location>
        <begin position="609"/>
        <end position="630"/>
    </location>
</feature>
<feature type="transmembrane region" description="Helical" evidence="8">
    <location>
        <begin position="71"/>
        <end position="92"/>
    </location>
</feature>
<dbReference type="GO" id="GO:0033214">
    <property type="term" value="P:siderophore-iron import into cell"/>
    <property type="evidence" value="ECO:0007669"/>
    <property type="project" value="TreeGrafter"/>
</dbReference>
<proteinExistence type="inferred from homology"/>
<dbReference type="Proteomes" id="UP000246073">
    <property type="component" value="Unassembled WGS sequence"/>
</dbReference>
<dbReference type="PANTHER" id="PTHR30472:SF37">
    <property type="entry name" value="FE(3+) DICITRATE TRANSPORT SYSTEM PERMEASE PROTEIN FECD-RELATED"/>
    <property type="match status" value="1"/>
</dbReference>
<evidence type="ECO:0000256" key="4">
    <source>
        <dbReference type="ARBA" id="ARBA00022475"/>
    </source>
</evidence>
<evidence type="ECO:0000256" key="8">
    <source>
        <dbReference type="SAM" id="Phobius"/>
    </source>
</evidence>
<feature type="transmembrane region" description="Helical" evidence="8">
    <location>
        <begin position="524"/>
        <end position="541"/>
    </location>
</feature>
<name>A0A2P9HHR0_9HYPH</name>
<keyword evidence="7 8" id="KW-0472">Membrane</keyword>
<feature type="transmembrane region" description="Helical" evidence="8">
    <location>
        <begin position="428"/>
        <end position="446"/>
    </location>
</feature>
<evidence type="ECO:0000256" key="1">
    <source>
        <dbReference type="ARBA" id="ARBA00004651"/>
    </source>
</evidence>
<feature type="transmembrane region" description="Helical" evidence="8">
    <location>
        <begin position="16"/>
        <end position="38"/>
    </location>
</feature>
<dbReference type="GO" id="GO:0022857">
    <property type="term" value="F:transmembrane transporter activity"/>
    <property type="evidence" value="ECO:0007669"/>
    <property type="project" value="InterPro"/>
</dbReference>
<evidence type="ECO:0000256" key="6">
    <source>
        <dbReference type="ARBA" id="ARBA00022989"/>
    </source>
</evidence>
<dbReference type="GO" id="GO:0005886">
    <property type="term" value="C:plasma membrane"/>
    <property type="evidence" value="ECO:0007669"/>
    <property type="project" value="UniProtKB-SubCell"/>
</dbReference>
<feature type="transmembrane region" description="Helical" evidence="8">
    <location>
        <begin position="636"/>
        <end position="654"/>
    </location>
</feature>
<dbReference type="Gene3D" id="1.10.3470.10">
    <property type="entry name" value="ABC transporter involved in vitamin B12 uptake, BtuC"/>
    <property type="match status" value="2"/>
</dbReference>
<evidence type="ECO:0000256" key="3">
    <source>
        <dbReference type="ARBA" id="ARBA00022448"/>
    </source>
</evidence>
<evidence type="ECO:0000256" key="2">
    <source>
        <dbReference type="ARBA" id="ARBA00007935"/>
    </source>
</evidence>
<evidence type="ECO:0000256" key="5">
    <source>
        <dbReference type="ARBA" id="ARBA00022692"/>
    </source>
</evidence>
<gene>
    <name evidence="9" type="ORF">OHAE_3495</name>
</gene>
<feature type="transmembrane region" description="Helical" evidence="8">
    <location>
        <begin position="112"/>
        <end position="142"/>
    </location>
</feature>
<dbReference type="InterPro" id="IPR000522">
    <property type="entry name" value="ABC_transptr_permease_BtuC"/>
</dbReference>
<feature type="transmembrane region" description="Helical" evidence="8">
    <location>
        <begin position="396"/>
        <end position="416"/>
    </location>
</feature>
<feature type="transmembrane region" description="Helical" evidence="8">
    <location>
        <begin position="283"/>
        <end position="302"/>
    </location>
</feature>
<sequence>MTAQPLITSQTQPAGFTIGIVVLAILLLIALTAAELVIGSGNVALQDVLQSPSRPQTLAQIIIETIRLPRAIAAILVGAALAAAGTVMQTILRNPLAAPDILAVTSGAQLALVVSSLLLPFAFPGFLATIIGGALGGTLCLLVGGGLRAQAVRLALAGVAVSLAFSALSSAIILIADDRASGIILWSSGMLEQTGWAKVAPLAPFIVGAILLLVALARQFDVMALGSDMAASLGLGKATALIGLLATIVLSGAAVTIAGPIGFIGLAVPNLLRATGMVRHKALLPAACLWGAVALLSADIAAQWLSSAGTIIPTGILAACFAAPALIFVLRRMKAEAPAHNAQILGKTIFKRPVALYESLGMVLLAALLAGLLFGDGIAGRDIDWQAIQALRAPRVLVAMGAGALLAMAGLLLQAVTRNPLSGPETLGLAQGAVLASLVALLGGIIPGSALFALCSAGGACLVVLLLSLLGKNLSPTRTALTGLAVAASLSALSTIVVIEAKLQIAEALAWLAGSTHGRNWQDVAALAPWLLLIAIALAFAKRLDILALGRDAAESLGVDTAMTRLWLLLLSALSVAGAVSAVGAIGFVGLIAPHAARLCCGARYRHQLPVTALIGAILTVLADTLGRAIFAPQEIPAGIVTAFIGTPLFILLMRRQSR</sequence>
<reference evidence="10" key="1">
    <citation type="submission" date="2017-12" db="EMBL/GenBank/DDBJ databases">
        <authorList>
            <person name="Diaz M."/>
        </authorList>
    </citation>
    <scope>NUCLEOTIDE SEQUENCE [LARGE SCALE GENOMIC DNA]</scope>
    <source>
        <strain evidence="10">FI11154</strain>
    </source>
</reference>
<evidence type="ECO:0000313" key="9">
    <source>
        <dbReference type="EMBL" id="SPL63563.1"/>
    </source>
</evidence>
<dbReference type="SUPFAM" id="SSF81345">
    <property type="entry name" value="ABC transporter involved in vitamin B12 uptake, BtuC"/>
    <property type="match status" value="2"/>
</dbReference>
<evidence type="ECO:0000256" key="7">
    <source>
        <dbReference type="ARBA" id="ARBA00023136"/>
    </source>
</evidence>
<feature type="transmembrane region" description="Helical" evidence="8">
    <location>
        <begin position="309"/>
        <end position="330"/>
    </location>
</feature>
<keyword evidence="4" id="KW-1003">Cell membrane</keyword>
<organism evidence="9 10">
    <name type="scientific">Ochrobactrum soli</name>
    <dbReference type="NCBI Taxonomy" id="2448455"/>
    <lineage>
        <taxon>Bacteria</taxon>
        <taxon>Pseudomonadati</taxon>
        <taxon>Pseudomonadota</taxon>
        <taxon>Alphaproteobacteria</taxon>
        <taxon>Hyphomicrobiales</taxon>
        <taxon>Brucellaceae</taxon>
        <taxon>Brucella/Ochrobactrum group</taxon>
        <taxon>Ochrobactrum</taxon>
    </lineage>
</organism>
<feature type="transmembrane region" description="Helical" evidence="8">
    <location>
        <begin position="238"/>
        <end position="263"/>
    </location>
</feature>
<keyword evidence="3" id="KW-0813">Transport</keyword>
<dbReference type="PANTHER" id="PTHR30472">
    <property type="entry name" value="FERRIC ENTEROBACTIN TRANSPORT SYSTEM PERMEASE PROTEIN"/>
    <property type="match status" value="1"/>
</dbReference>
<keyword evidence="5 8" id="KW-0812">Transmembrane</keyword>
<dbReference type="Pfam" id="PF01032">
    <property type="entry name" value="FecCD"/>
    <property type="match status" value="2"/>
</dbReference>
<feature type="transmembrane region" description="Helical" evidence="8">
    <location>
        <begin position="354"/>
        <end position="375"/>
    </location>
</feature>
<dbReference type="CDD" id="cd06550">
    <property type="entry name" value="TM_ABC_iron-siderophores_like"/>
    <property type="match status" value="2"/>
</dbReference>
<feature type="transmembrane region" description="Helical" evidence="8">
    <location>
        <begin position="451"/>
        <end position="471"/>
    </location>
</feature>
<keyword evidence="6 8" id="KW-1133">Transmembrane helix</keyword>
<comment type="similarity">
    <text evidence="2">Belongs to the binding-protein-dependent transport system permease family. FecCD subfamily.</text>
</comment>